<dbReference type="GO" id="GO:0005886">
    <property type="term" value="C:plasma membrane"/>
    <property type="evidence" value="ECO:0007669"/>
    <property type="project" value="TreeGrafter"/>
</dbReference>
<dbReference type="PANTHER" id="PTHR38684">
    <property type="entry name" value="PROTEIN AMPE"/>
    <property type="match status" value="1"/>
</dbReference>
<keyword evidence="1" id="KW-1133">Transmembrane helix</keyword>
<sequence length="327" mass="35742">MDQFRPLRAHHRFYGLLRAAAHRIRRLFDADVPSQAWLVWVLTVAAPALLSWGVFALLDAWLGGFWAFLWMVLLLYAAIDFRAFGLHFTQVRNAFGTGDVQRAQAALQRWSAEFGDACECHLSASSPVQRSPLQLQACAVRLSVLHMHRCVFGVFTAFLLLAFLGFGPLGAVLFRLSGYVQRWHEDAARQALSQRASPALAAAAQQAWQVVNWLPARVTMLMFAAVGRFDEAVSAWRAVAAQGGDSDALVMATAVAAMGQSPAMPPAMRAATLQGGPHQLLDAQPPFHEEDSEHAAAALHALAGMIWRTLVLWALLWLVIGLIGAVS</sequence>
<evidence type="ECO:0000313" key="2">
    <source>
        <dbReference type="EMBL" id="RMW96108.1"/>
    </source>
</evidence>
<evidence type="ECO:0000313" key="3">
    <source>
        <dbReference type="Proteomes" id="UP000267521"/>
    </source>
</evidence>
<evidence type="ECO:0008006" key="4">
    <source>
        <dbReference type="Google" id="ProtNLM"/>
    </source>
</evidence>
<dbReference type="AlphaFoldDB" id="A0A3M6Q1C6"/>
<keyword evidence="1" id="KW-0812">Transmembrane</keyword>
<proteinExistence type="predicted"/>
<dbReference type="EMBL" id="RDQM01000013">
    <property type="protein sequence ID" value="RMW96108.1"/>
    <property type="molecule type" value="Genomic_DNA"/>
</dbReference>
<feature type="transmembrane region" description="Helical" evidence="1">
    <location>
        <begin position="151"/>
        <end position="174"/>
    </location>
</feature>
<gene>
    <name evidence="2" type="ORF">EBQ26_10125</name>
</gene>
<organism evidence="2 3">
    <name type="scientific">Allofranklinella schreckenbergeri</name>
    <dbReference type="NCBI Taxonomy" id="1076744"/>
    <lineage>
        <taxon>Bacteria</taxon>
        <taxon>Pseudomonadati</taxon>
        <taxon>Pseudomonadota</taxon>
        <taxon>Betaproteobacteria</taxon>
        <taxon>Burkholderiales</taxon>
        <taxon>Comamonadaceae</taxon>
        <taxon>Allofranklinella</taxon>
    </lineage>
</organism>
<reference evidence="2 3" key="1">
    <citation type="submission" date="2018-10" db="EMBL/GenBank/DDBJ databases">
        <title>Comamonadaceae CDC group NO-1 genome sequencing and assembly.</title>
        <authorList>
            <person name="Bernier A.-M."/>
            <person name="Bernard K."/>
        </authorList>
    </citation>
    <scope>NUCLEOTIDE SEQUENCE [LARGE SCALE GENOMIC DNA]</scope>
    <source>
        <strain evidence="2 3">NML970147</strain>
    </source>
</reference>
<dbReference type="InterPro" id="IPR052966">
    <property type="entry name" value="Beta-lactamase_Reg"/>
</dbReference>
<name>A0A3M6Q1C6_9BURK</name>
<protein>
    <recommendedName>
        <fullName evidence="4">Cobalamin biosynthesis protein CobD</fullName>
    </recommendedName>
</protein>
<dbReference type="GO" id="GO:0046677">
    <property type="term" value="P:response to antibiotic"/>
    <property type="evidence" value="ECO:0007669"/>
    <property type="project" value="TreeGrafter"/>
</dbReference>
<accession>A0A3M6Q1C6</accession>
<feature type="transmembrane region" description="Helical" evidence="1">
    <location>
        <begin position="61"/>
        <end position="79"/>
    </location>
</feature>
<comment type="caution">
    <text evidence="2">The sequence shown here is derived from an EMBL/GenBank/DDBJ whole genome shotgun (WGS) entry which is preliminary data.</text>
</comment>
<feature type="transmembrane region" description="Helical" evidence="1">
    <location>
        <begin position="36"/>
        <end position="55"/>
    </location>
</feature>
<dbReference type="PANTHER" id="PTHR38684:SF1">
    <property type="entry name" value="PROTEIN AMPE"/>
    <property type="match status" value="1"/>
</dbReference>
<evidence type="ECO:0000256" key="1">
    <source>
        <dbReference type="SAM" id="Phobius"/>
    </source>
</evidence>
<feature type="transmembrane region" description="Helical" evidence="1">
    <location>
        <begin position="305"/>
        <end position="326"/>
    </location>
</feature>
<keyword evidence="1" id="KW-0472">Membrane</keyword>
<dbReference type="Proteomes" id="UP000267521">
    <property type="component" value="Unassembled WGS sequence"/>
</dbReference>